<dbReference type="STRING" id="1038014.SAMN04487910_0623"/>
<dbReference type="InterPro" id="IPR025495">
    <property type="entry name" value="DUF4386"/>
</dbReference>
<keyword evidence="1" id="KW-0812">Transmembrane</keyword>
<feature type="transmembrane region" description="Helical" evidence="1">
    <location>
        <begin position="170"/>
        <end position="189"/>
    </location>
</feature>
<feature type="transmembrane region" description="Helical" evidence="1">
    <location>
        <begin position="195"/>
        <end position="212"/>
    </location>
</feature>
<protein>
    <recommendedName>
        <fullName evidence="4">DUF4386 domain-containing protein</fullName>
    </recommendedName>
</protein>
<name>A0A1H7HIG8_AQUAM</name>
<dbReference type="Pfam" id="PF14329">
    <property type="entry name" value="DUF4386"/>
    <property type="match status" value="1"/>
</dbReference>
<feature type="transmembrane region" description="Helical" evidence="1">
    <location>
        <begin position="12"/>
        <end position="34"/>
    </location>
</feature>
<evidence type="ECO:0000313" key="2">
    <source>
        <dbReference type="EMBL" id="SEK48025.1"/>
    </source>
</evidence>
<keyword evidence="3" id="KW-1185">Reference proteome</keyword>
<organism evidence="2 3">
    <name type="scientific">Aquimarina amphilecti</name>
    <dbReference type="NCBI Taxonomy" id="1038014"/>
    <lineage>
        <taxon>Bacteria</taxon>
        <taxon>Pseudomonadati</taxon>
        <taxon>Bacteroidota</taxon>
        <taxon>Flavobacteriia</taxon>
        <taxon>Flavobacteriales</taxon>
        <taxon>Flavobacteriaceae</taxon>
        <taxon>Aquimarina</taxon>
    </lineage>
</organism>
<feature type="transmembrane region" description="Helical" evidence="1">
    <location>
        <begin position="134"/>
        <end position="158"/>
    </location>
</feature>
<evidence type="ECO:0000256" key="1">
    <source>
        <dbReference type="SAM" id="Phobius"/>
    </source>
</evidence>
<feature type="transmembrane region" description="Helical" evidence="1">
    <location>
        <begin position="54"/>
        <end position="76"/>
    </location>
</feature>
<dbReference type="AlphaFoldDB" id="A0A1H7HIG8"/>
<evidence type="ECO:0000313" key="3">
    <source>
        <dbReference type="Proteomes" id="UP000198521"/>
    </source>
</evidence>
<dbReference type="Proteomes" id="UP000198521">
    <property type="component" value="Unassembled WGS sequence"/>
</dbReference>
<keyword evidence="1" id="KW-0472">Membrane</keyword>
<evidence type="ECO:0008006" key="4">
    <source>
        <dbReference type="Google" id="ProtNLM"/>
    </source>
</evidence>
<reference evidence="2 3" key="1">
    <citation type="submission" date="2016-10" db="EMBL/GenBank/DDBJ databases">
        <authorList>
            <person name="de Groot N.N."/>
        </authorList>
    </citation>
    <scope>NUCLEOTIDE SEQUENCE [LARGE SCALE GENOMIC DNA]</scope>
    <source>
        <strain evidence="2 3">DSM 25232</strain>
    </source>
</reference>
<dbReference type="OrthoDB" id="1162205at2"/>
<proteinExistence type="predicted"/>
<gene>
    <name evidence="2" type="ORF">SAMN04487910_0623</name>
</gene>
<keyword evidence="1" id="KW-1133">Transmembrane helix</keyword>
<accession>A0A1H7HIG8</accession>
<feature type="transmembrane region" description="Helical" evidence="1">
    <location>
        <begin position="88"/>
        <end position="114"/>
    </location>
</feature>
<sequence>MITKNTQKIGGVCSIFQSLIYITAFIVYGGILTYPDENATVVEELNFLSENYKILSILNFTSYILFGVLLTVLVLAIHKRLKRDSPDLSKLGLLFGVIWAGLVIACGMITNIGLNTILETGITSPENAMQIWSSISIVSEGLGGGNEIVGGIWVLLISIISINNKSFSKLLTLLGIIVGTAGVLTIYPLDLFTEIFGISQIIWFLWIGIVMIRKPNI</sequence>
<dbReference type="EMBL" id="FOAB01000001">
    <property type="protein sequence ID" value="SEK48025.1"/>
    <property type="molecule type" value="Genomic_DNA"/>
</dbReference>
<dbReference type="RefSeq" id="WP_091405409.1">
    <property type="nucleotide sequence ID" value="NZ_FOAB01000001.1"/>
</dbReference>